<organism evidence="1 2">
    <name type="scientific">Mycobacteroides abscessus subsp. massiliense</name>
    <dbReference type="NCBI Taxonomy" id="1962118"/>
    <lineage>
        <taxon>Bacteria</taxon>
        <taxon>Bacillati</taxon>
        <taxon>Actinomycetota</taxon>
        <taxon>Actinomycetes</taxon>
        <taxon>Mycobacteriales</taxon>
        <taxon>Mycobacteriaceae</taxon>
        <taxon>Mycobacteroides</taxon>
        <taxon>Mycobacteroides abscessus</taxon>
    </lineage>
</organism>
<reference evidence="1 2" key="1">
    <citation type="submission" date="2016-11" db="EMBL/GenBank/DDBJ databases">
        <authorList>
            <consortium name="Pathogen Informatics"/>
        </authorList>
    </citation>
    <scope>NUCLEOTIDE SEQUENCE [LARGE SCALE GENOMIC DNA]</scope>
    <source>
        <strain evidence="1 2">911</strain>
    </source>
</reference>
<name>A0A1T8V8K8_9MYCO</name>
<proteinExistence type="predicted"/>
<gene>
    <name evidence="1" type="ORF">SAMEA2259716_05765</name>
</gene>
<protein>
    <submittedName>
        <fullName evidence="1">Uncharacterized protein</fullName>
    </submittedName>
</protein>
<dbReference type="EMBL" id="FVGW01000022">
    <property type="protein sequence ID" value="SKN01421.1"/>
    <property type="molecule type" value="Genomic_DNA"/>
</dbReference>
<dbReference type="AlphaFoldDB" id="A0A1T8V8K8"/>
<dbReference type="Proteomes" id="UP000190074">
    <property type="component" value="Unassembled WGS sequence"/>
</dbReference>
<evidence type="ECO:0000313" key="2">
    <source>
        <dbReference type="Proteomes" id="UP000190074"/>
    </source>
</evidence>
<accession>A0A1T8V8K8</accession>
<sequence length="153" mass="16504">MPDAANPPTVDGCAPMTSTQEVLQLVAAERQRQQDKWGEQNHPGIDMLDVATFHEARRHTPAATAEAFAAHIALTHQIPTADEARDRCQRYAAAGLATWARILLEEFAEAIEAAALYAIGQGAADQLQTELVQVAAVTVQWAEKLDGQAPGEH</sequence>
<evidence type="ECO:0000313" key="1">
    <source>
        <dbReference type="EMBL" id="SKN01421.1"/>
    </source>
</evidence>